<proteinExistence type="predicted"/>
<dbReference type="EMBL" id="PZJH01000002">
    <property type="protein sequence ID" value="RAK45045.1"/>
    <property type="molecule type" value="Genomic_DNA"/>
</dbReference>
<keyword evidence="1" id="KW-0812">Transmembrane</keyword>
<dbReference type="AlphaFoldDB" id="A0A327ZS76"/>
<keyword evidence="1" id="KW-1133">Transmembrane helix</keyword>
<feature type="transmembrane region" description="Helical" evidence="1">
    <location>
        <begin position="7"/>
        <end position="31"/>
    </location>
</feature>
<name>A0A327ZS76_9STAP</name>
<organism evidence="2 3">
    <name type="scientific">Macrococcus epidermidis</name>
    <dbReference type="NCBI Taxonomy" id="1902580"/>
    <lineage>
        <taxon>Bacteria</taxon>
        <taxon>Bacillati</taxon>
        <taxon>Bacillota</taxon>
        <taxon>Bacilli</taxon>
        <taxon>Bacillales</taxon>
        <taxon>Staphylococcaceae</taxon>
        <taxon>Macrococcus</taxon>
    </lineage>
</organism>
<keyword evidence="3" id="KW-1185">Reference proteome</keyword>
<keyword evidence="1" id="KW-0472">Membrane</keyword>
<comment type="caution">
    <text evidence="2">The sequence shown here is derived from an EMBL/GenBank/DDBJ whole genome shotgun (WGS) entry which is preliminary data.</text>
</comment>
<evidence type="ECO:0000313" key="3">
    <source>
        <dbReference type="Proteomes" id="UP000249808"/>
    </source>
</evidence>
<reference evidence="2 3" key="1">
    <citation type="journal article" date="2018" name="Front. Microbiol.">
        <title>Description and Comparative Genomics of Macrococcus caseolyticus subsp. hominis subsp. nov., Macrococcus goetzii sp. nov., Macrococcus epidermidis sp. nov., and Macrococcus bohemicus sp. nov., Novel Macrococci From Human Clinical Material With Virulence Potential and Suspected Uptake of Foreign DNA by Natural Transformation.</title>
        <authorList>
            <person name="Maslanova I."/>
            <person name="Wertheimer Z."/>
            <person name="Sedlacek I."/>
            <person name="Svec P."/>
            <person name="Indrakova A."/>
            <person name="Kovarovic V."/>
            <person name="Schumann P."/>
            <person name="Sproer C."/>
            <person name="Kralova S."/>
            <person name="Sedo O."/>
            <person name="Kristofova L."/>
            <person name="Vrbovska V."/>
            <person name="Fuzik T."/>
            <person name="Petras P."/>
            <person name="Zdrahal Z."/>
            <person name="Ruzickova V."/>
            <person name="Doskar J."/>
            <person name="Pantucek R."/>
        </authorList>
    </citation>
    <scope>NUCLEOTIDE SEQUENCE [LARGE SCALE GENOMIC DNA]</scope>
    <source>
        <strain evidence="2 3">01/688</strain>
    </source>
</reference>
<evidence type="ECO:0000256" key="1">
    <source>
        <dbReference type="SAM" id="Phobius"/>
    </source>
</evidence>
<feature type="transmembrane region" description="Helical" evidence="1">
    <location>
        <begin position="57"/>
        <end position="77"/>
    </location>
</feature>
<accession>A0A327ZS76</accession>
<dbReference type="Proteomes" id="UP000249808">
    <property type="component" value="Unassembled WGS sequence"/>
</dbReference>
<evidence type="ECO:0000313" key="2">
    <source>
        <dbReference type="EMBL" id="RAK45045.1"/>
    </source>
</evidence>
<gene>
    <name evidence="2" type="ORF">BHU61_06955</name>
</gene>
<dbReference type="RefSeq" id="WP_111715694.1">
    <property type="nucleotide sequence ID" value="NZ_JBHSSR010000004.1"/>
</dbReference>
<protein>
    <submittedName>
        <fullName evidence="2">Uncharacterized protein</fullName>
    </submittedName>
</protein>
<sequence>MTKQYYLLTTIIMFIINIIVISTMVILQYILGFANEYIDYMHIDGASVHLLNHSNIFLSYVSFVPIVLGAISLYTLYEYKNYDQNNPA</sequence>